<dbReference type="AlphaFoldDB" id="W6S0S1"/>
<dbReference type="FunFam" id="3.30.160.20:FF:000004">
    <property type="entry name" value="Peptide chain release factor 1"/>
    <property type="match status" value="1"/>
</dbReference>
<dbReference type="SUPFAM" id="SSF75620">
    <property type="entry name" value="Release factor"/>
    <property type="match status" value="1"/>
</dbReference>
<evidence type="ECO:0000313" key="12">
    <source>
        <dbReference type="Proteomes" id="UP000019426"/>
    </source>
</evidence>
<dbReference type="NCBIfam" id="TIGR00019">
    <property type="entry name" value="prfA"/>
    <property type="match status" value="1"/>
</dbReference>
<dbReference type="InterPro" id="IPR000352">
    <property type="entry name" value="Pep_chain_release_fac_I"/>
</dbReference>
<dbReference type="Gene3D" id="6.10.140.1950">
    <property type="match status" value="1"/>
</dbReference>
<feature type="coiled-coil region" evidence="9">
    <location>
        <begin position="256"/>
        <end position="283"/>
    </location>
</feature>
<evidence type="ECO:0000256" key="7">
    <source>
        <dbReference type="ARBA" id="ARBA00050039"/>
    </source>
</evidence>
<organism evidence="11 12">
    <name type="scientific">Clostridium bornimense</name>
    <dbReference type="NCBI Taxonomy" id="1216932"/>
    <lineage>
        <taxon>Bacteria</taxon>
        <taxon>Bacillati</taxon>
        <taxon>Bacillota</taxon>
        <taxon>Clostridia</taxon>
        <taxon>Eubacteriales</taxon>
        <taxon>Clostridiaceae</taxon>
        <taxon>Clostridium</taxon>
    </lineage>
</organism>
<dbReference type="PANTHER" id="PTHR43804:SF7">
    <property type="entry name" value="LD18447P"/>
    <property type="match status" value="1"/>
</dbReference>
<dbReference type="HAMAP" id="MF_00093">
    <property type="entry name" value="Rel_fac_1"/>
    <property type="match status" value="1"/>
</dbReference>
<dbReference type="InterPro" id="IPR005139">
    <property type="entry name" value="PCRF"/>
</dbReference>
<protein>
    <recommendedName>
        <fullName evidence="7 8">Peptide chain release factor 1</fullName>
        <shortName evidence="8">RF-1</shortName>
    </recommendedName>
</protein>
<feature type="modified residue" description="N5-methylglutamine" evidence="8">
    <location>
        <position position="234"/>
    </location>
</feature>
<keyword evidence="5 8" id="KW-0963">Cytoplasm</keyword>
<proteinExistence type="inferred from homology"/>
<evidence type="ECO:0000256" key="1">
    <source>
        <dbReference type="ARBA" id="ARBA00002986"/>
    </source>
</evidence>
<keyword evidence="12" id="KW-1185">Reference proteome</keyword>
<dbReference type="eggNOG" id="COG0216">
    <property type="taxonomic scope" value="Bacteria"/>
</dbReference>
<evidence type="ECO:0000256" key="9">
    <source>
        <dbReference type="SAM" id="Coils"/>
    </source>
</evidence>
<dbReference type="NCBIfam" id="NF001859">
    <property type="entry name" value="PRK00591.1"/>
    <property type="match status" value="1"/>
</dbReference>
<sequence>MLDRLNFIENKYDELSVKISDPSVMADQKEWQKLCKEHSELEVIVTKYKEYKKACDDLEYNKEMLQDSDTDAEMKEMIEEEIKELNAVKEESAKELRILLLPKDPNDSKNVYVEIRAGAGGEEAALFAANLTRMYVKYAEKHRWTVETMSINATDIGGFKEIVFMIKGNGAYSMLKYESGVHRVQRVPDTESSGRIHTSTATVAVLPEVDDVEIDINPNDLRIDVFRASGNGGQCVNTTDSAVRITHIPTGLVVSCQDEKSQLKNKEKAMKVLKARMFEMEEAKRNAAIAEDRKSQVGTGDRSERIRTYNYPQGRVTDHRIGLTLYKLESFLNGEIQEVIDALITEDQAKKMEAMGNAGEM</sequence>
<dbReference type="HOGENOM" id="CLU_036856_0_1_9"/>
<dbReference type="PROSITE" id="PS00745">
    <property type="entry name" value="RF_PROK_I"/>
    <property type="match status" value="1"/>
</dbReference>
<dbReference type="EMBL" id="HG917868">
    <property type="protein sequence ID" value="CDM69434.1"/>
    <property type="molecule type" value="Genomic_DNA"/>
</dbReference>
<evidence type="ECO:0000256" key="8">
    <source>
        <dbReference type="HAMAP-Rule" id="MF_00093"/>
    </source>
</evidence>
<dbReference type="InterPro" id="IPR045853">
    <property type="entry name" value="Pep_chain_release_fac_I_sf"/>
</dbReference>
<dbReference type="KEGG" id="clt:CM240_2297"/>
<evidence type="ECO:0000256" key="3">
    <source>
        <dbReference type="ARBA" id="ARBA00010835"/>
    </source>
</evidence>
<dbReference type="InterPro" id="IPR004373">
    <property type="entry name" value="RF-1"/>
</dbReference>
<dbReference type="Gene3D" id="3.30.70.1660">
    <property type="match status" value="2"/>
</dbReference>
<dbReference type="InterPro" id="IPR050057">
    <property type="entry name" value="Prokaryotic/Mito_RF"/>
</dbReference>
<dbReference type="Gene3D" id="3.30.160.20">
    <property type="match status" value="1"/>
</dbReference>
<keyword evidence="4 8" id="KW-0488">Methylation</keyword>
<accession>W6S0S1</accession>
<dbReference type="GO" id="GO:0005829">
    <property type="term" value="C:cytosol"/>
    <property type="evidence" value="ECO:0007669"/>
    <property type="project" value="UniProtKB-ARBA"/>
</dbReference>
<dbReference type="Pfam" id="PF00472">
    <property type="entry name" value="RF-1"/>
    <property type="match status" value="1"/>
</dbReference>
<dbReference type="GO" id="GO:0016149">
    <property type="term" value="F:translation release factor activity, codon specific"/>
    <property type="evidence" value="ECO:0007669"/>
    <property type="project" value="UniProtKB-UniRule"/>
</dbReference>
<dbReference type="FunFam" id="3.30.70.1660:FF:000004">
    <property type="entry name" value="Peptide chain release factor 1"/>
    <property type="match status" value="1"/>
</dbReference>
<evidence type="ECO:0000256" key="6">
    <source>
        <dbReference type="ARBA" id="ARBA00022917"/>
    </source>
</evidence>
<evidence type="ECO:0000256" key="5">
    <source>
        <dbReference type="ARBA" id="ARBA00022490"/>
    </source>
</evidence>
<evidence type="ECO:0000256" key="2">
    <source>
        <dbReference type="ARBA" id="ARBA00004496"/>
    </source>
</evidence>
<comment type="function">
    <text evidence="1 8">Peptide chain release factor 1 directs the termination of translation in response to the peptide chain termination codons UAG and UAA.</text>
</comment>
<gene>
    <name evidence="8 11" type="primary">prfA</name>
    <name evidence="11" type="ORF">CM240_2297</name>
</gene>
<dbReference type="Pfam" id="PF03462">
    <property type="entry name" value="PCRF"/>
    <property type="match status" value="1"/>
</dbReference>
<comment type="PTM">
    <text evidence="8">Methylated by PrmC. Methylation increases the termination efficiency of RF1.</text>
</comment>
<comment type="similarity">
    <text evidence="3 8">Belongs to the prokaryotic/mitochondrial release factor family.</text>
</comment>
<evidence type="ECO:0000313" key="11">
    <source>
        <dbReference type="EMBL" id="CDM69434.1"/>
    </source>
</evidence>
<dbReference type="SMART" id="SM00937">
    <property type="entry name" value="PCRF"/>
    <property type="match status" value="1"/>
</dbReference>
<evidence type="ECO:0000256" key="4">
    <source>
        <dbReference type="ARBA" id="ARBA00022481"/>
    </source>
</evidence>
<dbReference type="OrthoDB" id="9806673at2"/>
<dbReference type="Proteomes" id="UP000019426">
    <property type="component" value="Chromosome M2/40_rep1"/>
</dbReference>
<dbReference type="STRING" id="1216932.CM240_2297"/>
<keyword evidence="6 8" id="KW-0648">Protein biosynthesis</keyword>
<feature type="coiled-coil region" evidence="9">
    <location>
        <begin position="48"/>
        <end position="95"/>
    </location>
</feature>
<feature type="domain" description="Prokaryotic-type class I peptide chain release factors" evidence="10">
    <location>
        <begin position="227"/>
        <end position="243"/>
    </location>
</feature>
<dbReference type="FunFam" id="3.30.70.1660:FF:000002">
    <property type="entry name" value="Peptide chain release factor 1"/>
    <property type="match status" value="1"/>
</dbReference>
<dbReference type="PANTHER" id="PTHR43804">
    <property type="entry name" value="LD18447P"/>
    <property type="match status" value="1"/>
</dbReference>
<evidence type="ECO:0000259" key="10">
    <source>
        <dbReference type="PROSITE" id="PS00745"/>
    </source>
</evidence>
<reference evidence="11 12" key="1">
    <citation type="submission" date="2013-11" db="EMBL/GenBank/DDBJ databases">
        <title>Complete genome sequence of Clostridum sp. M2/40.</title>
        <authorList>
            <person name="Wibberg D."/>
            <person name="Puehler A."/>
            <person name="Schlueter A."/>
        </authorList>
    </citation>
    <scope>NUCLEOTIDE SEQUENCE [LARGE SCALE GENOMIC DNA]</scope>
    <source>
        <strain evidence="12">M2/40</strain>
    </source>
</reference>
<comment type="subcellular location">
    <subcellularLocation>
        <location evidence="2 8">Cytoplasm</location>
    </subcellularLocation>
</comment>
<name>W6S0S1_9CLOT</name>
<dbReference type="PATRIC" id="fig|1216932.3.peg.2275"/>
<keyword evidence="9" id="KW-0175">Coiled coil</keyword>